<dbReference type="AlphaFoldDB" id="A0A1Y5TH03"/>
<dbReference type="PANTHER" id="PTHR35936">
    <property type="entry name" value="MEMBRANE-BOUND LYTIC MUREIN TRANSGLYCOSYLASE F"/>
    <property type="match status" value="1"/>
</dbReference>
<evidence type="ECO:0000256" key="1">
    <source>
        <dbReference type="SAM" id="SignalP"/>
    </source>
</evidence>
<sequence>MVRARKKGLSGLVPLLGGLCLLLAAGSLPPDTALSKVKAAGRLRVCHPSDNPPWITRATAGQPAGGIDLVLLGAISRNAGWDMVSVPVAQMDAGINPRRWGLTRARCDVIAGGLVLTEQTRGFLDAPVAHATFGWSLVTLEAKGEAALTPGATIGVYVASLASDRAKLGGWIRAQGLAPTIFARPEALIAALRAGTIVAAVTDAPLREGSVRLRIGRLPPPFARQQVGFGFWKGDATLRDAVLSGLSGLEAQGQLAGIQEFYQVSAGDGGAEPSKDQSN</sequence>
<dbReference type="PANTHER" id="PTHR35936:SF17">
    <property type="entry name" value="ARGININE-BINDING EXTRACELLULAR PROTEIN ARTP"/>
    <property type="match status" value="1"/>
</dbReference>
<accession>A0A1Y5TH03</accession>
<protein>
    <submittedName>
        <fullName evidence="2">Bacterial extracellular solute-binding proteins, family 3</fullName>
    </submittedName>
</protein>
<name>A0A1Y5TH03_9RHOB</name>
<dbReference type="EMBL" id="FWFS01000011">
    <property type="protein sequence ID" value="SLN63821.1"/>
    <property type="molecule type" value="Genomic_DNA"/>
</dbReference>
<dbReference type="OrthoDB" id="7812506at2"/>
<proteinExistence type="predicted"/>
<keyword evidence="1" id="KW-0732">Signal</keyword>
<reference evidence="2 3" key="1">
    <citation type="submission" date="2017-03" db="EMBL/GenBank/DDBJ databases">
        <authorList>
            <person name="Afonso C.L."/>
            <person name="Miller P.J."/>
            <person name="Scott M.A."/>
            <person name="Spackman E."/>
            <person name="Goraichik I."/>
            <person name="Dimitrov K.M."/>
            <person name="Suarez D.L."/>
            <person name="Swayne D.E."/>
        </authorList>
    </citation>
    <scope>NUCLEOTIDE SEQUENCE [LARGE SCALE GENOMIC DNA]</scope>
    <source>
        <strain evidence="2 3">CECT 8620</strain>
    </source>
</reference>
<gene>
    <name evidence="2" type="ORF">AQS8620_02926</name>
</gene>
<evidence type="ECO:0000313" key="2">
    <source>
        <dbReference type="EMBL" id="SLN63821.1"/>
    </source>
</evidence>
<keyword evidence="3" id="KW-1185">Reference proteome</keyword>
<dbReference type="RefSeq" id="WP_085837730.1">
    <property type="nucleotide sequence ID" value="NZ_FWFS01000011.1"/>
</dbReference>
<dbReference type="Gene3D" id="3.40.190.10">
    <property type="entry name" value="Periplasmic binding protein-like II"/>
    <property type="match status" value="2"/>
</dbReference>
<feature type="signal peptide" evidence="1">
    <location>
        <begin position="1"/>
        <end position="24"/>
    </location>
</feature>
<dbReference type="Proteomes" id="UP000193862">
    <property type="component" value="Unassembled WGS sequence"/>
</dbReference>
<evidence type="ECO:0000313" key="3">
    <source>
        <dbReference type="Proteomes" id="UP000193862"/>
    </source>
</evidence>
<organism evidence="2 3">
    <name type="scientific">Aquimixticola soesokkakensis</name>
    <dbReference type="NCBI Taxonomy" id="1519096"/>
    <lineage>
        <taxon>Bacteria</taxon>
        <taxon>Pseudomonadati</taxon>
        <taxon>Pseudomonadota</taxon>
        <taxon>Alphaproteobacteria</taxon>
        <taxon>Rhodobacterales</taxon>
        <taxon>Paracoccaceae</taxon>
        <taxon>Aquimixticola</taxon>
    </lineage>
</organism>
<feature type="chain" id="PRO_5011009839" evidence="1">
    <location>
        <begin position="25"/>
        <end position="279"/>
    </location>
</feature>
<dbReference type="SUPFAM" id="SSF53850">
    <property type="entry name" value="Periplasmic binding protein-like II"/>
    <property type="match status" value="1"/>
</dbReference>